<organism evidence="1 2">
    <name type="scientific">Bizionia myxarmorum</name>
    <dbReference type="NCBI Taxonomy" id="291186"/>
    <lineage>
        <taxon>Bacteria</taxon>
        <taxon>Pseudomonadati</taxon>
        <taxon>Bacteroidota</taxon>
        <taxon>Flavobacteriia</taxon>
        <taxon>Flavobacteriales</taxon>
        <taxon>Flavobacteriaceae</taxon>
        <taxon>Bizionia</taxon>
    </lineage>
</organism>
<evidence type="ECO:0000313" key="1">
    <source>
        <dbReference type="EMBL" id="TYB74060.1"/>
    </source>
</evidence>
<proteinExistence type="predicted"/>
<dbReference type="EMBL" id="VSKK01000006">
    <property type="protein sequence ID" value="TYB74060.1"/>
    <property type="molecule type" value="Genomic_DNA"/>
</dbReference>
<gene>
    <name evidence="1" type="ORF">ES674_15020</name>
</gene>
<reference evidence="1 2" key="1">
    <citation type="submission" date="2019-08" db="EMBL/GenBank/DDBJ databases">
        <title>Genomes of Antarctic Bizionia species.</title>
        <authorList>
            <person name="Bowman J.P."/>
        </authorList>
    </citation>
    <scope>NUCLEOTIDE SEQUENCE [LARGE SCALE GENOMIC DNA]</scope>
    <source>
        <strain evidence="1 2">ADA-4</strain>
    </source>
</reference>
<evidence type="ECO:0000313" key="2">
    <source>
        <dbReference type="Proteomes" id="UP000323720"/>
    </source>
</evidence>
<keyword evidence="2" id="KW-1185">Reference proteome</keyword>
<sequence length="287" mass="34030">MSKLNYKEYYPINDSAALKETTYSNLNDAEIKRWNNFKIITRSKTLSNSLLENQSNICPICSKYLNNENKVIHHIDYERLCDFEDNYSQVVPTLKNPDRKLKVPKCDICPNRELCLSKVVLIHSRCHFILHKMEGRIKNDEKKRIDKNRLFVNEPSKYWLNKTTFENLELVDAIFNLINTVSTKQQFKIRYNQNHISIKPSSFIYFKPDDDNLKISLSLGDLSEWKKELENKRIPNKLSKKQKPRLSFTIDFNDFKEHNELFIKILNDAINDFDSSQNTENHQLTLF</sequence>
<dbReference type="OrthoDB" id="2988593at2"/>
<protein>
    <submittedName>
        <fullName evidence="1">Uncharacterized protein</fullName>
    </submittedName>
</protein>
<comment type="caution">
    <text evidence="1">The sequence shown here is derived from an EMBL/GenBank/DDBJ whole genome shotgun (WGS) entry which is preliminary data.</text>
</comment>
<name>A0A5D0QY02_9FLAO</name>
<dbReference type="RefSeq" id="WP_148405394.1">
    <property type="nucleotide sequence ID" value="NZ_VSKK01000006.1"/>
</dbReference>
<accession>A0A5D0QY02</accession>
<dbReference type="AlphaFoldDB" id="A0A5D0QY02"/>
<dbReference type="Proteomes" id="UP000323720">
    <property type="component" value="Unassembled WGS sequence"/>
</dbReference>